<evidence type="ECO:0000256" key="4">
    <source>
        <dbReference type="ARBA" id="ARBA00022989"/>
    </source>
</evidence>
<comment type="similarity">
    <text evidence="2">Belongs to the LemA family.</text>
</comment>
<reference evidence="7 8" key="1">
    <citation type="submission" date="2018-02" db="EMBL/GenBank/DDBJ databases">
        <title>Discovery of a pederin family compound in a non-symbiotic bloom-forming cyanobacterium.</title>
        <authorList>
            <person name="Kust A."/>
            <person name="Mares J."/>
            <person name="Jokela J."/>
            <person name="Urajova P."/>
            <person name="Hajek J."/>
            <person name="Saurav K."/>
            <person name="Voracova K."/>
            <person name="Fewer D.P."/>
            <person name="Haapaniemi E."/>
            <person name="Permi P."/>
            <person name="Rehakova K."/>
            <person name="Sivonen K."/>
            <person name="Hrouzek P."/>
        </authorList>
    </citation>
    <scope>NUCLEOTIDE SEQUENCE [LARGE SCALE GENOMIC DNA]</scope>
    <source>
        <strain evidence="7 8">CHARLIE-1</strain>
    </source>
</reference>
<dbReference type="Proteomes" id="UP000239589">
    <property type="component" value="Unassembled WGS sequence"/>
</dbReference>
<keyword evidence="4" id="KW-1133">Transmembrane helix</keyword>
<comment type="caution">
    <text evidence="7">The sequence shown here is derived from an EMBL/GenBank/DDBJ whole genome shotgun (WGS) entry which is preliminary data.</text>
</comment>
<comment type="subcellular location">
    <subcellularLocation>
        <location evidence="1">Membrane</location>
        <topology evidence="1">Single-pass membrane protein</topology>
    </subcellularLocation>
</comment>
<evidence type="ECO:0000313" key="7">
    <source>
        <dbReference type="EMBL" id="PPJ62687.1"/>
    </source>
</evidence>
<name>A0A2S6CSM5_9CYAN</name>
<dbReference type="RefSeq" id="WP_104388429.1">
    <property type="nucleotide sequence ID" value="NZ_PGEM01000102.1"/>
</dbReference>
<dbReference type="GO" id="GO:0016020">
    <property type="term" value="C:membrane"/>
    <property type="evidence" value="ECO:0007669"/>
    <property type="project" value="UniProtKB-SubCell"/>
</dbReference>
<keyword evidence="5" id="KW-0472">Membrane</keyword>
<sequence length="185" mass="21469">MGQTFVFLLAILGLLGYFVSKIYNQINRLNSRVERNFSGIDTQLSRRRAVIKKLVSSVDGEQKSIISQFEPLTNLVEKANLQRGNQQAFLDTENQISRMWNQILNLPQLQNIRGFQDLNKQIAEIEEEIAAARRTYNDSVERFNTYLVSFPTGFIAQLLFKQFQQKAYFQATADERQDSDINFNF</sequence>
<protein>
    <submittedName>
        <fullName evidence="7">LemA family protein</fullName>
    </submittedName>
</protein>
<keyword evidence="8" id="KW-1185">Reference proteome</keyword>
<keyword evidence="6" id="KW-0175">Coiled coil</keyword>
<dbReference type="InterPro" id="IPR023353">
    <property type="entry name" value="LemA-like_dom_sf"/>
</dbReference>
<organism evidence="7 8">
    <name type="scientific">Cuspidothrix issatschenkoi CHARLIE-1</name>
    <dbReference type="NCBI Taxonomy" id="2052836"/>
    <lineage>
        <taxon>Bacteria</taxon>
        <taxon>Bacillati</taxon>
        <taxon>Cyanobacteriota</taxon>
        <taxon>Cyanophyceae</taxon>
        <taxon>Nostocales</taxon>
        <taxon>Aphanizomenonaceae</taxon>
        <taxon>Cuspidothrix</taxon>
    </lineage>
</organism>
<dbReference type="PANTHER" id="PTHR34478">
    <property type="entry name" value="PROTEIN LEMA"/>
    <property type="match status" value="1"/>
</dbReference>
<gene>
    <name evidence="7" type="ORF">CUN59_14065</name>
</gene>
<dbReference type="Pfam" id="PF04011">
    <property type="entry name" value="LemA"/>
    <property type="match status" value="1"/>
</dbReference>
<evidence type="ECO:0000256" key="3">
    <source>
        <dbReference type="ARBA" id="ARBA00022692"/>
    </source>
</evidence>
<dbReference type="InterPro" id="IPR007156">
    <property type="entry name" value="MamQ_LemA"/>
</dbReference>
<evidence type="ECO:0000256" key="2">
    <source>
        <dbReference type="ARBA" id="ARBA00008854"/>
    </source>
</evidence>
<feature type="coiled-coil region" evidence="6">
    <location>
        <begin position="115"/>
        <end position="142"/>
    </location>
</feature>
<dbReference type="SUPFAM" id="SSF140478">
    <property type="entry name" value="LemA-like"/>
    <property type="match status" value="1"/>
</dbReference>
<proteinExistence type="inferred from homology"/>
<accession>A0A2S6CSM5</accession>
<evidence type="ECO:0000256" key="1">
    <source>
        <dbReference type="ARBA" id="ARBA00004167"/>
    </source>
</evidence>
<dbReference type="OrthoDB" id="9804152at2"/>
<evidence type="ECO:0000256" key="6">
    <source>
        <dbReference type="SAM" id="Coils"/>
    </source>
</evidence>
<dbReference type="AlphaFoldDB" id="A0A2S6CSM5"/>
<keyword evidence="3" id="KW-0812">Transmembrane</keyword>
<dbReference type="PANTHER" id="PTHR34478:SF1">
    <property type="entry name" value="PROTEIN LEMA"/>
    <property type="match status" value="1"/>
</dbReference>
<dbReference type="EMBL" id="PGEM01000102">
    <property type="protein sequence ID" value="PPJ62687.1"/>
    <property type="molecule type" value="Genomic_DNA"/>
</dbReference>
<dbReference type="Gene3D" id="1.20.1440.20">
    <property type="entry name" value="LemA-like domain"/>
    <property type="match status" value="1"/>
</dbReference>
<evidence type="ECO:0000313" key="8">
    <source>
        <dbReference type="Proteomes" id="UP000239589"/>
    </source>
</evidence>
<evidence type="ECO:0000256" key="5">
    <source>
        <dbReference type="ARBA" id="ARBA00023136"/>
    </source>
</evidence>